<keyword evidence="1" id="KW-0175">Coiled coil</keyword>
<dbReference type="Pfam" id="PF00651">
    <property type="entry name" value="BTB"/>
    <property type="match status" value="1"/>
</dbReference>
<keyword evidence="5" id="KW-1185">Reference proteome</keyword>
<accession>A0A4U5N239</accession>
<feature type="domain" description="BTB" evidence="3">
    <location>
        <begin position="123"/>
        <end position="188"/>
    </location>
</feature>
<evidence type="ECO:0000313" key="5">
    <source>
        <dbReference type="Proteomes" id="UP000298663"/>
    </source>
</evidence>
<dbReference type="Proteomes" id="UP000298663">
    <property type="component" value="Unassembled WGS sequence"/>
</dbReference>
<feature type="compositionally biased region" description="Acidic residues" evidence="2">
    <location>
        <begin position="349"/>
        <end position="364"/>
    </location>
</feature>
<feature type="region of interest" description="Disordered" evidence="2">
    <location>
        <begin position="329"/>
        <end position="364"/>
    </location>
</feature>
<dbReference type="InterPro" id="IPR000210">
    <property type="entry name" value="BTB/POZ_dom"/>
</dbReference>
<feature type="region of interest" description="Disordered" evidence="2">
    <location>
        <begin position="300"/>
        <end position="319"/>
    </location>
</feature>
<feature type="compositionally biased region" description="Basic and acidic residues" evidence="2">
    <location>
        <begin position="309"/>
        <end position="319"/>
    </location>
</feature>
<dbReference type="AlphaFoldDB" id="A0A4U5N239"/>
<gene>
    <name evidence="4" type="ORF">L596_017340</name>
</gene>
<organism evidence="4 5">
    <name type="scientific">Steinernema carpocapsae</name>
    <name type="common">Entomopathogenic nematode</name>
    <dbReference type="NCBI Taxonomy" id="34508"/>
    <lineage>
        <taxon>Eukaryota</taxon>
        <taxon>Metazoa</taxon>
        <taxon>Ecdysozoa</taxon>
        <taxon>Nematoda</taxon>
        <taxon>Chromadorea</taxon>
        <taxon>Rhabditida</taxon>
        <taxon>Tylenchina</taxon>
        <taxon>Panagrolaimomorpha</taxon>
        <taxon>Strongyloidoidea</taxon>
        <taxon>Steinernematidae</taxon>
        <taxon>Steinernema</taxon>
    </lineage>
</organism>
<evidence type="ECO:0000256" key="2">
    <source>
        <dbReference type="SAM" id="MobiDB-lite"/>
    </source>
</evidence>
<reference evidence="4 5" key="2">
    <citation type="journal article" date="2019" name="G3 (Bethesda)">
        <title>Hybrid Assembly of the Genome of the Entomopathogenic Nematode Steinernema carpocapsae Identifies the X-Chromosome.</title>
        <authorList>
            <person name="Serra L."/>
            <person name="Macchietto M."/>
            <person name="Macias-Munoz A."/>
            <person name="McGill C.J."/>
            <person name="Rodriguez I.M."/>
            <person name="Rodriguez B."/>
            <person name="Murad R."/>
            <person name="Mortazavi A."/>
        </authorList>
    </citation>
    <scope>NUCLEOTIDE SEQUENCE [LARGE SCALE GENOMIC DNA]</scope>
    <source>
        <strain evidence="4 5">ALL</strain>
    </source>
</reference>
<feature type="coiled-coil region" evidence="1">
    <location>
        <begin position="237"/>
        <end position="280"/>
    </location>
</feature>
<protein>
    <recommendedName>
        <fullName evidence="3">BTB domain-containing protein</fullName>
    </recommendedName>
</protein>
<evidence type="ECO:0000313" key="4">
    <source>
        <dbReference type="EMBL" id="TKR76152.1"/>
    </source>
</evidence>
<sequence length="364" mass="42175">MAATFVLNFDLAKLSKIHYGYLPRKVGDLRFRVCCYRVDSSTMHVRVQRATYKKDPFVSAWVCFSRGVTVEVDEEEIFSSYNKEVIMNDTYCWIAVPAPETGNATVTVDLDITVDYASLEEPDDATLTLANNFQLYGNKEYLSYHSAVLKAMFEENPDQEEYAIPKVVPRFYSMLLQRVYELPIDYSLLCTHGIMTEFVKQARVLQMDIILKEIREFKAENEELFAPYENALKEGSIKTQKAKRRKQKKKAKIAEKKKLKQESEEAIKLSVTELEKMQRELEEYWVKIRNQTFGRVEKCEDTMEEPDHEPESQDKPEVDMDALKAIIEELTSDESDDEDIHQGIVALDSSDESDYDYETVNGED</sequence>
<dbReference type="PROSITE" id="PS50097">
    <property type="entry name" value="BTB"/>
    <property type="match status" value="1"/>
</dbReference>
<dbReference type="EMBL" id="AZBU02000005">
    <property type="protein sequence ID" value="TKR76152.1"/>
    <property type="molecule type" value="Genomic_DNA"/>
</dbReference>
<reference evidence="4 5" key="1">
    <citation type="journal article" date="2015" name="Genome Biol.">
        <title>Comparative genomics of Steinernema reveals deeply conserved gene regulatory networks.</title>
        <authorList>
            <person name="Dillman A.R."/>
            <person name="Macchietto M."/>
            <person name="Porter C.F."/>
            <person name="Rogers A."/>
            <person name="Williams B."/>
            <person name="Antoshechkin I."/>
            <person name="Lee M.M."/>
            <person name="Goodwin Z."/>
            <person name="Lu X."/>
            <person name="Lewis E.E."/>
            <person name="Goodrich-Blair H."/>
            <person name="Stock S.P."/>
            <person name="Adams B.J."/>
            <person name="Sternberg P.W."/>
            <person name="Mortazavi A."/>
        </authorList>
    </citation>
    <scope>NUCLEOTIDE SEQUENCE [LARGE SCALE GENOMIC DNA]</scope>
    <source>
        <strain evidence="4 5">ALL</strain>
    </source>
</reference>
<evidence type="ECO:0000259" key="3">
    <source>
        <dbReference type="PROSITE" id="PS50097"/>
    </source>
</evidence>
<feature type="compositionally biased region" description="Acidic residues" evidence="2">
    <location>
        <begin position="330"/>
        <end position="339"/>
    </location>
</feature>
<evidence type="ECO:0000256" key="1">
    <source>
        <dbReference type="SAM" id="Coils"/>
    </source>
</evidence>
<name>A0A4U5N239_STECR</name>
<proteinExistence type="predicted"/>
<comment type="caution">
    <text evidence="4">The sequence shown here is derived from an EMBL/GenBank/DDBJ whole genome shotgun (WGS) entry which is preliminary data.</text>
</comment>